<keyword evidence="4" id="KW-1185">Reference proteome</keyword>
<dbReference type="PANTHER" id="PTHR47534">
    <property type="entry name" value="YALI0E05731P"/>
    <property type="match status" value="1"/>
</dbReference>
<feature type="region of interest" description="Disordered" evidence="2">
    <location>
        <begin position="289"/>
        <end position="310"/>
    </location>
</feature>
<dbReference type="AlphaFoldDB" id="A0A9W4UIG1"/>
<evidence type="ECO:0008006" key="5">
    <source>
        <dbReference type="Google" id="ProtNLM"/>
    </source>
</evidence>
<protein>
    <recommendedName>
        <fullName evidence="5">NAD(P)-binding protein</fullName>
    </recommendedName>
</protein>
<sequence length="348" mass="38498">MPPPVLSTLPKGRPLVLALIGATSGIGSYTARALCRTFASNPKKLRVYLVGRNASRAASILEYAKEVCPGSEWVFLEVEDLALMSEVDDVARRIEEAEEKKAFWSGEDEEGMKTRKRLDGMWLCQALSPMQESRVTKEGLDTQLSLLYYSRIHLIQKLIPLLISSPHPSHVISIFAGGYQDRISTTGPPPIGTPSPKAYGMTSVRTNVVFMKTFLFEELASKYAGKISFTHIYPGLVDGPTFYSVVNPWWARMLWRVIMKPLLSWYMTSAEVCGDVMVGLLDSVRYPPQGGSGGKGEMSTRAEPGDGAYGVGQRGDASGKVMYEGIRKEDTGKRVWEHTMGVFEEIDK</sequence>
<name>A0A9W4UIG1_9PLEO</name>
<dbReference type="EMBL" id="CAOQHR010000005">
    <property type="protein sequence ID" value="CAI6334888.1"/>
    <property type="molecule type" value="Genomic_DNA"/>
</dbReference>
<dbReference type="Gene3D" id="3.40.50.720">
    <property type="entry name" value="NAD(P)-binding Rossmann-like Domain"/>
    <property type="match status" value="1"/>
</dbReference>
<keyword evidence="1" id="KW-0560">Oxidoreductase</keyword>
<comment type="caution">
    <text evidence="3">The sequence shown here is derived from an EMBL/GenBank/DDBJ whole genome shotgun (WGS) entry which is preliminary data.</text>
</comment>
<dbReference type="Proteomes" id="UP001152607">
    <property type="component" value="Unassembled WGS sequence"/>
</dbReference>
<dbReference type="PANTHER" id="PTHR47534:SF3">
    <property type="entry name" value="ALCOHOL DEHYDROGENASE-LIKE C-TERMINAL DOMAIN-CONTAINING PROTEIN"/>
    <property type="match status" value="1"/>
</dbReference>
<evidence type="ECO:0000256" key="1">
    <source>
        <dbReference type="ARBA" id="ARBA00023002"/>
    </source>
</evidence>
<proteinExistence type="predicted"/>
<dbReference type="SUPFAM" id="SSF51735">
    <property type="entry name" value="NAD(P)-binding Rossmann-fold domains"/>
    <property type="match status" value="1"/>
</dbReference>
<evidence type="ECO:0000256" key="2">
    <source>
        <dbReference type="SAM" id="MobiDB-lite"/>
    </source>
</evidence>
<reference evidence="3" key="1">
    <citation type="submission" date="2023-01" db="EMBL/GenBank/DDBJ databases">
        <authorList>
            <person name="Van Ghelder C."/>
            <person name="Rancurel C."/>
        </authorList>
    </citation>
    <scope>NUCLEOTIDE SEQUENCE</scope>
    <source>
        <strain evidence="3">CNCM I-4278</strain>
    </source>
</reference>
<dbReference type="InterPro" id="IPR052228">
    <property type="entry name" value="Sec_Metab_Biosynth_Oxidored"/>
</dbReference>
<dbReference type="InterPro" id="IPR036291">
    <property type="entry name" value="NAD(P)-bd_dom_sf"/>
</dbReference>
<dbReference type="OrthoDB" id="2898509at2759"/>
<organism evidence="3 4">
    <name type="scientific">Periconia digitata</name>
    <dbReference type="NCBI Taxonomy" id="1303443"/>
    <lineage>
        <taxon>Eukaryota</taxon>
        <taxon>Fungi</taxon>
        <taxon>Dikarya</taxon>
        <taxon>Ascomycota</taxon>
        <taxon>Pezizomycotina</taxon>
        <taxon>Dothideomycetes</taxon>
        <taxon>Pleosporomycetidae</taxon>
        <taxon>Pleosporales</taxon>
        <taxon>Massarineae</taxon>
        <taxon>Periconiaceae</taxon>
        <taxon>Periconia</taxon>
    </lineage>
</organism>
<gene>
    <name evidence="3" type="ORF">PDIGIT_LOCUS7958</name>
</gene>
<accession>A0A9W4UIG1</accession>
<dbReference type="GO" id="GO:0016491">
    <property type="term" value="F:oxidoreductase activity"/>
    <property type="evidence" value="ECO:0007669"/>
    <property type="project" value="UniProtKB-KW"/>
</dbReference>
<evidence type="ECO:0000313" key="4">
    <source>
        <dbReference type="Proteomes" id="UP001152607"/>
    </source>
</evidence>
<evidence type="ECO:0000313" key="3">
    <source>
        <dbReference type="EMBL" id="CAI6334888.1"/>
    </source>
</evidence>